<reference evidence="2 3" key="1">
    <citation type="submission" date="2016-01" db="EMBL/GenBank/DDBJ databases">
        <title>The new phylogeny of the genus Mycobacterium.</title>
        <authorList>
            <person name="Tarcisio F."/>
            <person name="Conor M."/>
            <person name="Antonella G."/>
            <person name="Elisabetta G."/>
            <person name="Giulia F.S."/>
            <person name="Sara T."/>
            <person name="Anna F."/>
            <person name="Clotilde B."/>
            <person name="Roberto B."/>
            <person name="Veronica D.S."/>
            <person name="Fabio R."/>
            <person name="Monica P."/>
            <person name="Olivier J."/>
            <person name="Enrico T."/>
            <person name="Nicola S."/>
        </authorList>
    </citation>
    <scope>NUCLEOTIDE SEQUENCE [LARGE SCALE GENOMIC DNA]</scope>
    <source>
        <strain evidence="2 3">DSM 44616</strain>
    </source>
</reference>
<evidence type="ECO:0000256" key="1">
    <source>
        <dbReference type="SAM" id="MobiDB-lite"/>
    </source>
</evidence>
<accession>A0AAJ3TWI9</accession>
<gene>
    <name evidence="2" type="ORF">AWC23_16175</name>
</gene>
<keyword evidence="3" id="KW-1185">Reference proteome</keyword>
<organism evidence="2 3">
    <name type="scientific">Mycobacterium saskatchewanense</name>
    <dbReference type="NCBI Taxonomy" id="220927"/>
    <lineage>
        <taxon>Bacteria</taxon>
        <taxon>Bacillati</taxon>
        <taxon>Actinomycetota</taxon>
        <taxon>Actinomycetes</taxon>
        <taxon>Mycobacteriales</taxon>
        <taxon>Mycobacteriaceae</taxon>
        <taxon>Mycobacterium</taxon>
        <taxon>Mycobacterium simiae complex</taxon>
    </lineage>
</organism>
<dbReference type="Proteomes" id="UP000193387">
    <property type="component" value="Unassembled WGS sequence"/>
</dbReference>
<evidence type="ECO:0000313" key="3">
    <source>
        <dbReference type="Proteomes" id="UP000193387"/>
    </source>
</evidence>
<protein>
    <submittedName>
        <fullName evidence="2">Uncharacterized protein</fullName>
    </submittedName>
</protein>
<dbReference type="AlphaFoldDB" id="A0AAJ3TWI9"/>
<comment type="caution">
    <text evidence="2">The sequence shown here is derived from an EMBL/GenBank/DDBJ whole genome shotgun (WGS) entry which is preliminary data.</text>
</comment>
<proteinExistence type="predicted"/>
<dbReference type="EMBL" id="LQPR01000037">
    <property type="protein sequence ID" value="ORW70770.1"/>
    <property type="molecule type" value="Genomic_DNA"/>
</dbReference>
<feature type="region of interest" description="Disordered" evidence="1">
    <location>
        <begin position="69"/>
        <end position="92"/>
    </location>
</feature>
<sequence length="129" mass="13171">MASALSPATPTPSTNTDAGFTVPAAVVIIGKNRVEHSAAHSTALSPATLAWEESASIVWARDIRGTDSIAKPVTPASRSRSPTSGRVRGARKPIRRAPAFIRLISVSVGGLTLTTTSAGQGSPMTAPAL</sequence>
<evidence type="ECO:0000313" key="2">
    <source>
        <dbReference type="EMBL" id="ORW70770.1"/>
    </source>
</evidence>
<name>A0AAJ3TWI9_9MYCO</name>